<dbReference type="Proteomes" id="UP001358586">
    <property type="component" value="Chromosome 9"/>
</dbReference>
<gene>
    <name evidence="1" type="ORF">PVK06_029867</name>
</gene>
<proteinExistence type="predicted"/>
<evidence type="ECO:0000313" key="1">
    <source>
        <dbReference type="EMBL" id="KAK5802282.1"/>
    </source>
</evidence>
<comment type="caution">
    <text evidence="1">The sequence shown here is derived from an EMBL/GenBank/DDBJ whole genome shotgun (WGS) entry which is preliminary data.</text>
</comment>
<reference evidence="1 2" key="1">
    <citation type="submission" date="2023-03" db="EMBL/GenBank/DDBJ databases">
        <title>WGS of Gossypium arboreum.</title>
        <authorList>
            <person name="Yu D."/>
        </authorList>
    </citation>
    <scope>NUCLEOTIDE SEQUENCE [LARGE SCALE GENOMIC DNA]</scope>
    <source>
        <tissue evidence="1">Leaf</tissue>
    </source>
</reference>
<protein>
    <submittedName>
        <fullName evidence="1">Uncharacterized protein</fullName>
    </submittedName>
</protein>
<dbReference type="EMBL" id="JARKNE010000009">
    <property type="protein sequence ID" value="KAK5802282.1"/>
    <property type="molecule type" value="Genomic_DNA"/>
</dbReference>
<name>A0ABR0NMQ1_GOSAR</name>
<accession>A0ABR0NMQ1</accession>
<keyword evidence="2" id="KW-1185">Reference proteome</keyword>
<evidence type="ECO:0000313" key="2">
    <source>
        <dbReference type="Proteomes" id="UP001358586"/>
    </source>
</evidence>
<sequence length="147" mass="16114">MEGWCNCEIYFFAIILVYEKALNCEFCSVCLNSVSGGFIVACLMGQSLSFISFLKKSKFKVATASKIIIKLTQANPATNSASSSSTNVLTHPYGTRQKMKALIELFGQTSSMLNDNLLYDSSSPTYELVEVSHHGSSVARRLSFKGI</sequence>
<organism evidence="1 2">
    <name type="scientific">Gossypium arboreum</name>
    <name type="common">Tree cotton</name>
    <name type="synonym">Gossypium nanking</name>
    <dbReference type="NCBI Taxonomy" id="29729"/>
    <lineage>
        <taxon>Eukaryota</taxon>
        <taxon>Viridiplantae</taxon>
        <taxon>Streptophyta</taxon>
        <taxon>Embryophyta</taxon>
        <taxon>Tracheophyta</taxon>
        <taxon>Spermatophyta</taxon>
        <taxon>Magnoliopsida</taxon>
        <taxon>eudicotyledons</taxon>
        <taxon>Gunneridae</taxon>
        <taxon>Pentapetalae</taxon>
        <taxon>rosids</taxon>
        <taxon>malvids</taxon>
        <taxon>Malvales</taxon>
        <taxon>Malvaceae</taxon>
        <taxon>Malvoideae</taxon>
        <taxon>Gossypium</taxon>
    </lineage>
</organism>